<reference evidence="2" key="1">
    <citation type="submission" date="2016-11" db="UniProtKB">
        <authorList>
            <consortium name="WormBaseParasite"/>
        </authorList>
    </citation>
    <scope>IDENTIFICATION</scope>
</reference>
<dbReference type="WBParaSite" id="Hba_04564">
    <property type="protein sequence ID" value="Hba_04564"/>
    <property type="gene ID" value="Hba_04564"/>
</dbReference>
<protein>
    <submittedName>
        <fullName evidence="2">Uncharacterized protein</fullName>
    </submittedName>
</protein>
<sequence length="123" mass="14071">MVSRRAKALAELLGVQKCGFTRFSESVIEFSTILQSSAGTAAISHDGLSFIDAAECKLTSNVITSPLRWSERDKSWYLQICKDDINAISLHFSVLLNYIILFKMFHHLHYKFYCALYMKIIDK</sequence>
<organism evidence="1 2">
    <name type="scientific">Heterorhabditis bacteriophora</name>
    <name type="common">Entomopathogenic nematode worm</name>
    <dbReference type="NCBI Taxonomy" id="37862"/>
    <lineage>
        <taxon>Eukaryota</taxon>
        <taxon>Metazoa</taxon>
        <taxon>Ecdysozoa</taxon>
        <taxon>Nematoda</taxon>
        <taxon>Chromadorea</taxon>
        <taxon>Rhabditida</taxon>
        <taxon>Rhabditina</taxon>
        <taxon>Rhabditomorpha</taxon>
        <taxon>Strongyloidea</taxon>
        <taxon>Heterorhabditidae</taxon>
        <taxon>Heterorhabditis</taxon>
    </lineage>
</organism>
<evidence type="ECO:0000313" key="1">
    <source>
        <dbReference type="Proteomes" id="UP000095283"/>
    </source>
</evidence>
<dbReference type="AlphaFoldDB" id="A0A1I7WHT7"/>
<accession>A0A1I7WHT7</accession>
<proteinExistence type="predicted"/>
<dbReference type="Proteomes" id="UP000095283">
    <property type="component" value="Unplaced"/>
</dbReference>
<evidence type="ECO:0000313" key="2">
    <source>
        <dbReference type="WBParaSite" id="Hba_04564"/>
    </source>
</evidence>
<name>A0A1I7WHT7_HETBA</name>
<keyword evidence="1" id="KW-1185">Reference proteome</keyword>